<feature type="domain" description="PAC" evidence="8">
    <location>
        <begin position="329"/>
        <end position="381"/>
    </location>
</feature>
<dbReference type="Pfam" id="PF08448">
    <property type="entry name" value="PAS_4"/>
    <property type="match status" value="2"/>
</dbReference>
<evidence type="ECO:0000256" key="1">
    <source>
        <dbReference type="ARBA" id="ARBA00000085"/>
    </source>
</evidence>
<dbReference type="CDD" id="cd00130">
    <property type="entry name" value="PAS"/>
    <property type="match status" value="2"/>
</dbReference>
<dbReference type="SMART" id="SM00086">
    <property type="entry name" value="PAC"/>
    <property type="match status" value="3"/>
</dbReference>
<dbReference type="Pfam" id="PF13426">
    <property type="entry name" value="PAS_9"/>
    <property type="match status" value="1"/>
</dbReference>
<sequence length="610" mass="69828">MQGAHQSTTSNLIRQLPTAIGFIASNFEIVDASNHWLRHFNVEYSQVIGANIIELFPEEKQNWVKAMSFCLDGHQEFRHQQLKNLSDEKVFEFHMSPWYDENQLTIGMIVQIEDISELLEQELRYEKMESLLKAQSTIAKIGTWELDLKSNKPTWSEMTRKIHEVDENYEPTLEEGINFYKIGYSRNKMAMLVHRAIEKNIPYSEKLQIVTAKGNEKWVLASGKAFFTRGKPTKLIGTFQDITAQVKAEKKTKQSEELLNTLVNNLPINVYIKDTMSRKLLVNKAECNYLGYKPENLIGKNDFDVYDSRTAEISRNEDLEVLRTKSPILGRETISVRKDGSVTTFLTSKIPLADETDEVWGLLGISIDISNLKRKEDQLKDLINITAIQNKKLLSFTHIISHNLRSHTANFTMLLNFLTQEKDEEEKEKIIEMLLDASDGLTEALSNLNQVLSVKDKVSLKKTTINLGSQINQVQRILGSFLKTNNATIKNFVPKNFEIKGVTEYVENILINFITNSVKYQHPDRSPVIVIEVEKSKGITLIHVRDNGMGIDLTRHKKKLFGMYKTFHNNVDARGIGLYICKNQAEAMDCDIFVESEVNVGSTFTLCFNE</sequence>
<dbReference type="PROSITE" id="PS50112">
    <property type="entry name" value="PAS"/>
    <property type="match status" value="1"/>
</dbReference>
<dbReference type="Pfam" id="PF02518">
    <property type="entry name" value="HATPase_c"/>
    <property type="match status" value="1"/>
</dbReference>
<evidence type="ECO:0000256" key="4">
    <source>
        <dbReference type="ARBA" id="ARBA00022679"/>
    </source>
</evidence>
<dbReference type="InterPro" id="IPR005467">
    <property type="entry name" value="His_kinase_dom"/>
</dbReference>
<keyword evidence="3" id="KW-0597">Phosphoprotein</keyword>
<evidence type="ECO:0000256" key="2">
    <source>
        <dbReference type="ARBA" id="ARBA00012438"/>
    </source>
</evidence>
<dbReference type="InterPro" id="IPR000700">
    <property type="entry name" value="PAS-assoc_C"/>
</dbReference>
<dbReference type="SUPFAM" id="SSF55874">
    <property type="entry name" value="ATPase domain of HSP90 chaperone/DNA topoisomerase II/histidine kinase"/>
    <property type="match status" value="1"/>
</dbReference>
<dbReference type="Gene3D" id="3.30.565.10">
    <property type="entry name" value="Histidine kinase-like ATPase, C-terminal domain"/>
    <property type="match status" value="1"/>
</dbReference>
<dbReference type="SMART" id="SM00091">
    <property type="entry name" value="PAS"/>
    <property type="match status" value="2"/>
</dbReference>
<evidence type="ECO:0000259" key="6">
    <source>
        <dbReference type="PROSITE" id="PS50109"/>
    </source>
</evidence>
<evidence type="ECO:0000313" key="9">
    <source>
        <dbReference type="EMBL" id="NKI33380.1"/>
    </source>
</evidence>
<keyword evidence="4" id="KW-0808">Transferase</keyword>
<comment type="caution">
    <text evidence="9">The sequence shown here is derived from an EMBL/GenBank/DDBJ whole genome shotgun (WGS) entry which is preliminary data.</text>
</comment>
<evidence type="ECO:0000256" key="5">
    <source>
        <dbReference type="ARBA" id="ARBA00022777"/>
    </source>
</evidence>
<evidence type="ECO:0000259" key="7">
    <source>
        <dbReference type="PROSITE" id="PS50112"/>
    </source>
</evidence>
<dbReference type="Proteomes" id="UP000718451">
    <property type="component" value="Unassembled WGS sequence"/>
</dbReference>
<dbReference type="InterPro" id="IPR052162">
    <property type="entry name" value="Sensor_kinase/Photoreceptor"/>
</dbReference>
<dbReference type="NCBIfam" id="TIGR00229">
    <property type="entry name" value="sensory_box"/>
    <property type="match status" value="2"/>
</dbReference>
<dbReference type="SMART" id="SM00387">
    <property type="entry name" value="HATPase_c"/>
    <property type="match status" value="1"/>
</dbReference>
<reference evidence="9 10" key="1">
    <citation type="submission" date="2020-04" db="EMBL/GenBank/DDBJ databases">
        <authorList>
            <person name="Yoon J."/>
        </authorList>
    </citation>
    <scope>NUCLEOTIDE SEQUENCE [LARGE SCALE GENOMIC DNA]</scope>
    <source>
        <strain evidence="9 10">DJ-13</strain>
    </source>
</reference>
<comment type="catalytic activity">
    <reaction evidence="1">
        <text>ATP + protein L-histidine = ADP + protein N-phospho-L-histidine.</text>
        <dbReference type="EC" id="2.7.13.3"/>
    </reaction>
</comment>
<dbReference type="EMBL" id="JAAWWL010000003">
    <property type="protein sequence ID" value="NKI33380.1"/>
    <property type="molecule type" value="Genomic_DNA"/>
</dbReference>
<dbReference type="InterPro" id="IPR035965">
    <property type="entry name" value="PAS-like_dom_sf"/>
</dbReference>
<dbReference type="PROSITE" id="PS50109">
    <property type="entry name" value="HIS_KIN"/>
    <property type="match status" value="1"/>
</dbReference>
<dbReference type="InterPro" id="IPR000014">
    <property type="entry name" value="PAS"/>
</dbReference>
<dbReference type="InterPro" id="IPR003594">
    <property type="entry name" value="HATPase_dom"/>
</dbReference>
<name>A0ABX1GTU8_9FLAO</name>
<organism evidence="9 10">
    <name type="scientific">Croceivirga thetidis</name>
    <dbReference type="NCBI Taxonomy" id="2721623"/>
    <lineage>
        <taxon>Bacteria</taxon>
        <taxon>Pseudomonadati</taxon>
        <taxon>Bacteroidota</taxon>
        <taxon>Flavobacteriia</taxon>
        <taxon>Flavobacteriales</taxon>
        <taxon>Flavobacteriaceae</taxon>
        <taxon>Croceivirga</taxon>
    </lineage>
</organism>
<dbReference type="PROSITE" id="PS50113">
    <property type="entry name" value="PAC"/>
    <property type="match status" value="2"/>
</dbReference>
<protein>
    <recommendedName>
        <fullName evidence="2">histidine kinase</fullName>
        <ecNumber evidence="2">2.7.13.3</ecNumber>
    </recommendedName>
</protein>
<feature type="domain" description="PAS" evidence="7">
    <location>
        <begin position="255"/>
        <end position="323"/>
    </location>
</feature>
<evidence type="ECO:0000313" key="10">
    <source>
        <dbReference type="Proteomes" id="UP000718451"/>
    </source>
</evidence>
<dbReference type="Gene3D" id="3.30.450.20">
    <property type="entry name" value="PAS domain"/>
    <property type="match status" value="4"/>
</dbReference>
<dbReference type="SUPFAM" id="SSF55785">
    <property type="entry name" value="PYP-like sensor domain (PAS domain)"/>
    <property type="match status" value="3"/>
</dbReference>
<gene>
    <name evidence="9" type="ORF">HCU67_15600</name>
</gene>
<dbReference type="InterPro" id="IPR013656">
    <property type="entry name" value="PAS_4"/>
</dbReference>
<evidence type="ECO:0000259" key="8">
    <source>
        <dbReference type="PROSITE" id="PS50113"/>
    </source>
</evidence>
<evidence type="ECO:0000256" key="3">
    <source>
        <dbReference type="ARBA" id="ARBA00022553"/>
    </source>
</evidence>
<feature type="domain" description="Histidine kinase" evidence="6">
    <location>
        <begin position="399"/>
        <end position="610"/>
    </location>
</feature>
<dbReference type="EC" id="2.7.13.3" evidence="2"/>
<keyword evidence="5" id="KW-0418">Kinase</keyword>
<feature type="domain" description="PAC" evidence="8">
    <location>
        <begin position="203"/>
        <end position="254"/>
    </location>
</feature>
<dbReference type="PANTHER" id="PTHR43304:SF1">
    <property type="entry name" value="PAC DOMAIN-CONTAINING PROTEIN"/>
    <property type="match status" value="1"/>
</dbReference>
<proteinExistence type="predicted"/>
<dbReference type="PANTHER" id="PTHR43304">
    <property type="entry name" value="PHYTOCHROME-LIKE PROTEIN CPH1"/>
    <property type="match status" value="1"/>
</dbReference>
<dbReference type="RefSeq" id="WP_168553602.1">
    <property type="nucleotide sequence ID" value="NZ_JAAWWL010000003.1"/>
</dbReference>
<keyword evidence="10" id="KW-1185">Reference proteome</keyword>
<accession>A0ABX1GTU8</accession>
<dbReference type="InterPro" id="IPR001610">
    <property type="entry name" value="PAC"/>
</dbReference>
<dbReference type="InterPro" id="IPR036890">
    <property type="entry name" value="HATPase_C_sf"/>
</dbReference>